<feature type="transmembrane region" description="Helical" evidence="1">
    <location>
        <begin position="311"/>
        <end position="329"/>
    </location>
</feature>
<keyword evidence="1" id="KW-1133">Transmembrane helix</keyword>
<evidence type="ECO:0000256" key="1">
    <source>
        <dbReference type="SAM" id="Phobius"/>
    </source>
</evidence>
<keyword evidence="3" id="KW-1185">Reference proteome</keyword>
<accession>A0A398BWK9</accession>
<comment type="caution">
    <text evidence="2">The sequence shown here is derived from an EMBL/GenBank/DDBJ whole genome shotgun (WGS) entry which is preliminary data.</text>
</comment>
<dbReference type="AlphaFoldDB" id="A0A398BWK9"/>
<dbReference type="Proteomes" id="UP000266649">
    <property type="component" value="Unassembled WGS sequence"/>
</dbReference>
<feature type="transmembrane region" description="Helical" evidence="1">
    <location>
        <begin position="210"/>
        <end position="231"/>
    </location>
</feature>
<dbReference type="EMBL" id="QXXQ01000006">
    <property type="protein sequence ID" value="RID91596.1"/>
    <property type="molecule type" value="Genomic_DNA"/>
</dbReference>
<gene>
    <name evidence="2" type="ORF">D2N39_12930</name>
</gene>
<name>A0A398BWK9_9RHOB</name>
<dbReference type="RefSeq" id="WP_119135199.1">
    <property type="nucleotide sequence ID" value="NZ_QXXQ01000006.1"/>
</dbReference>
<feature type="transmembrane region" description="Helical" evidence="1">
    <location>
        <begin position="86"/>
        <end position="107"/>
    </location>
</feature>
<organism evidence="2 3">
    <name type="scientific">Gemmobacter lutimaris</name>
    <dbReference type="NCBI Taxonomy" id="2306023"/>
    <lineage>
        <taxon>Bacteria</taxon>
        <taxon>Pseudomonadati</taxon>
        <taxon>Pseudomonadota</taxon>
        <taxon>Alphaproteobacteria</taxon>
        <taxon>Rhodobacterales</taxon>
        <taxon>Paracoccaceae</taxon>
        <taxon>Gemmobacter</taxon>
    </lineage>
</organism>
<sequence>MPTGLRPLLSRNPAEGHRAATQLELFFDLVSVIAIAAVTETLHHGISEAHGLPMLVNFIALFVVIWWAWMNYTWFASAFDNGDMGFVLLTFVIITGALVFAGAVSGITTSLDFGTAIFGWIIMRVGMIGLWLRAAADNPAYRRTALRYAGGIALAQILWIVFYLMVPAGSTAFLPLYALIFGVELLVPVQAERAHATPWHRHHIIERYGLLNIIVLGEVMVSLALIFGKIYDGHLELPLVVVGLSGLVVVFSLWWFYFVEPEHLKTTDLPRALLWGYGHVLVFGCGALVAAGLGAVMDVAGHHSEISATEANRWLAAPVAGYLFALWLIRDRCLEGLFARYSLLAGAALIGVLALIGTPVWVVAMALVLLVGLRAQGVQAPSPHSA</sequence>
<feature type="transmembrane region" description="Helical" evidence="1">
    <location>
        <begin position="341"/>
        <end position="373"/>
    </location>
</feature>
<feature type="transmembrane region" description="Helical" evidence="1">
    <location>
        <begin position="113"/>
        <end position="133"/>
    </location>
</feature>
<proteinExistence type="predicted"/>
<feature type="transmembrane region" description="Helical" evidence="1">
    <location>
        <begin position="237"/>
        <end position="260"/>
    </location>
</feature>
<dbReference type="Pfam" id="PF06772">
    <property type="entry name" value="LtrA"/>
    <property type="match status" value="1"/>
</dbReference>
<evidence type="ECO:0000313" key="2">
    <source>
        <dbReference type="EMBL" id="RID91596.1"/>
    </source>
</evidence>
<keyword evidence="1" id="KW-0472">Membrane</keyword>
<keyword evidence="1" id="KW-0812">Transmembrane</keyword>
<reference evidence="2 3" key="1">
    <citation type="submission" date="2018-09" db="EMBL/GenBank/DDBJ databases">
        <title>Gemmobacter lutimaris sp. nov., a marine bacterium isolated from tidal flat.</title>
        <authorList>
            <person name="Lee D.W."/>
            <person name="Yoo Y."/>
            <person name="Kim J.-J."/>
            <person name="Kim B.S."/>
        </authorList>
    </citation>
    <scope>NUCLEOTIDE SEQUENCE [LARGE SCALE GENOMIC DNA]</scope>
    <source>
        <strain evidence="2 3">YJ-T1-11</strain>
    </source>
</reference>
<protein>
    <submittedName>
        <fullName evidence="2">Low temperature requirement protein A</fullName>
    </submittedName>
</protein>
<dbReference type="OrthoDB" id="7698234at2"/>
<feature type="transmembrane region" description="Helical" evidence="1">
    <location>
        <begin position="52"/>
        <end position="74"/>
    </location>
</feature>
<feature type="transmembrane region" description="Helical" evidence="1">
    <location>
        <begin position="172"/>
        <end position="189"/>
    </location>
</feature>
<dbReference type="InterPro" id="IPR010640">
    <property type="entry name" value="Low_temperature_requirement_A"/>
</dbReference>
<evidence type="ECO:0000313" key="3">
    <source>
        <dbReference type="Proteomes" id="UP000266649"/>
    </source>
</evidence>
<feature type="transmembrane region" description="Helical" evidence="1">
    <location>
        <begin position="145"/>
        <end position="166"/>
    </location>
</feature>
<feature type="transmembrane region" description="Helical" evidence="1">
    <location>
        <begin position="272"/>
        <end position="291"/>
    </location>
</feature>
<dbReference type="PANTHER" id="PTHR36840:SF1">
    <property type="entry name" value="BLL5714 PROTEIN"/>
    <property type="match status" value="1"/>
</dbReference>
<dbReference type="PANTHER" id="PTHR36840">
    <property type="entry name" value="BLL5714 PROTEIN"/>
    <property type="match status" value="1"/>
</dbReference>